<evidence type="ECO:0000313" key="3">
    <source>
        <dbReference type="EMBL" id="WRL66370.1"/>
    </source>
</evidence>
<organism evidence="3 4">
    <name type="scientific">Blastococcus brunescens</name>
    <dbReference type="NCBI Taxonomy" id="1564165"/>
    <lineage>
        <taxon>Bacteria</taxon>
        <taxon>Bacillati</taxon>
        <taxon>Actinomycetota</taxon>
        <taxon>Actinomycetes</taxon>
        <taxon>Geodermatophilales</taxon>
        <taxon>Geodermatophilaceae</taxon>
        <taxon>Blastococcus</taxon>
    </lineage>
</organism>
<dbReference type="SUPFAM" id="SSF52091">
    <property type="entry name" value="SpoIIaa-like"/>
    <property type="match status" value="1"/>
</dbReference>
<dbReference type="InterPro" id="IPR058548">
    <property type="entry name" value="MlaB-like_STAS"/>
</dbReference>
<feature type="compositionally biased region" description="Basic and acidic residues" evidence="1">
    <location>
        <begin position="25"/>
        <end position="36"/>
    </location>
</feature>
<feature type="domain" description="STAS" evidence="2">
    <location>
        <begin position="51"/>
        <end position="124"/>
    </location>
</feature>
<dbReference type="EMBL" id="CP141261">
    <property type="protein sequence ID" value="WRL66370.1"/>
    <property type="molecule type" value="Genomic_DNA"/>
</dbReference>
<keyword evidence="4" id="KW-1185">Reference proteome</keyword>
<proteinExistence type="predicted"/>
<dbReference type="InterPro" id="IPR036513">
    <property type="entry name" value="STAS_dom_sf"/>
</dbReference>
<reference evidence="3 4" key="1">
    <citation type="submission" date="2023-12" db="EMBL/GenBank/DDBJ databases">
        <title>Blastococcus brunescens sp. nov., an actonobacterium isolated from sandstone collected in sahara desert.</title>
        <authorList>
            <person name="Gtari M."/>
            <person name="Ghodhbane F."/>
        </authorList>
    </citation>
    <scope>NUCLEOTIDE SEQUENCE [LARGE SCALE GENOMIC DNA]</scope>
    <source>
        <strain evidence="3 4">BMG 8361</strain>
    </source>
</reference>
<evidence type="ECO:0000313" key="4">
    <source>
        <dbReference type="Proteomes" id="UP001324287"/>
    </source>
</evidence>
<dbReference type="RefSeq" id="WP_324277684.1">
    <property type="nucleotide sequence ID" value="NZ_CP141261.1"/>
</dbReference>
<feature type="region of interest" description="Disordered" evidence="1">
    <location>
        <begin position="1"/>
        <end position="46"/>
    </location>
</feature>
<dbReference type="PROSITE" id="PS50801">
    <property type="entry name" value="STAS"/>
    <property type="match status" value="1"/>
</dbReference>
<dbReference type="InterPro" id="IPR002645">
    <property type="entry name" value="STAS_dom"/>
</dbReference>
<dbReference type="Proteomes" id="UP001324287">
    <property type="component" value="Chromosome"/>
</dbReference>
<evidence type="ECO:0000259" key="2">
    <source>
        <dbReference type="PROSITE" id="PS50801"/>
    </source>
</evidence>
<dbReference type="CDD" id="cd07043">
    <property type="entry name" value="STAS_anti-anti-sigma_factors"/>
    <property type="match status" value="1"/>
</dbReference>
<accession>A0ABZ1BAV4</accession>
<evidence type="ECO:0000256" key="1">
    <source>
        <dbReference type="SAM" id="MobiDB-lite"/>
    </source>
</evidence>
<feature type="compositionally biased region" description="Basic and acidic residues" evidence="1">
    <location>
        <begin position="1"/>
        <end position="18"/>
    </location>
</feature>
<gene>
    <name evidence="3" type="ORF">U6N30_13580</name>
</gene>
<name>A0ABZ1BAV4_9ACTN</name>
<dbReference type="Pfam" id="PF13466">
    <property type="entry name" value="STAS_2"/>
    <property type="match status" value="1"/>
</dbReference>
<protein>
    <submittedName>
        <fullName evidence="3">STAS domain-containing protein</fullName>
    </submittedName>
</protein>
<dbReference type="Gene3D" id="3.30.750.24">
    <property type="entry name" value="STAS domain"/>
    <property type="match status" value="1"/>
</dbReference>
<sequence length="124" mass="13239">MHDDGPPGRAPMRADLRDGASPGSHADERRPHRGGEPGEPFTQTVDGRLGIVRPRGHLTADTGALLTETVEALHRSGHPRIRLDLGGLLSADDAGLDTLCALQRWVTSRGRSLVLLGRVERASA</sequence>